<dbReference type="InterPro" id="IPR028994">
    <property type="entry name" value="Integrin_alpha_N"/>
</dbReference>
<dbReference type="InterPro" id="IPR022398">
    <property type="entry name" value="Peptidase_S8_His-AS"/>
</dbReference>
<evidence type="ECO:0000256" key="8">
    <source>
        <dbReference type="RuleBase" id="RU003355"/>
    </source>
</evidence>
<comment type="caution">
    <text evidence="10">The sequence shown here is derived from an EMBL/GenBank/DDBJ whole genome shotgun (WGS) entry which is preliminary data.</text>
</comment>
<dbReference type="PROSITE" id="PS00138">
    <property type="entry name" value="SUBTILASE_SER"/>
    <property type="match status" value="1"/>
</dbReference>
<sequence length="710" mass="75542">MRLIITSFLFSARYYGLIFLFIFPAIAFASDGGYDNGTIRRKDEILVKYRGDDEIYAIKITAGSDLDSILEKYNSLPSVEYAEPNYLYNASIVPSDSYYANQWYLKKIQAPEAWNIIRESAKTIIAIIDSGVQLNHPDLADNIWSNTGEIIGNGIDDDRNGFIDDAHGWDFVNNVADPEPKFIDGWTEEGVSHGTIVAGVAAASGNNATGITGVTWSIGIMPLKALNDRGEGDTKNVIRAIDYAIANGADIINFSFAGSGFSRSLETAIRRAHKAGIIMIAAAGNEGNQTIASEIAAGKTGEGYFLDQSPMYPVCHDGSDNMVIGVAATDTLDQKAKFSGYGFKCVDISAPGVSIFSTAFYSPEHSSSGRSFDKHYDGYWSGTSMAVPMVSAAVALVETANPALSKAEVINILLDSSDNINRLNPGYLGQLGRGRLNINEAVAKAHALKTRQLNRIIAAPHGNYKSLIKIFGQSGQKDAEFTVYNEGFRGGVNVASGDVDGDGHDEIITGAGAGGGPHVKIFDSDGNLKGQFFAYREGFRGGVNVASGDVDGDGHDEIITGAGAGGGPQVRIFRAHGEIEGQFFAYDENFRGGVRVATIGAGNGTRRSKEDIITAPGAGGGPQIKVFDNHARILAQFFAFNQKFKGGVSIAAIDINLDGTDDIITGAGSGGTPHIRVFSKRGIILGSFFGFEEGFGEGVNVGTVSIKNTR</sequence>
<dbReference type="GO" id="GO:0004252">
    <property type="term" value="F:serine-type endopeptidase activity"/>
    <property type="evidence" value="ECO:0007669"/>
    <property type="project" value="UniProtKB-UniRule"/>
</dbReference>
<accession>A0A1F5SME3</accession>
<dbReference type="Proteomes" id="UP000178367">
    <property type="component" value="Unassembled WGS sequence"/>
</dbReference>
<name>A0A1F5SME3_9BACT</name>
<dbReference type="InterPro" id="IPR034204">
    <property type="entry name" value="PfSUB1-like_cat_dom"/>
</dbReference>
<dbReference type="Pfam" id="PF00082">
    <property type="entry name" value="Peptidase_S8"/>
    <property type="match status" value="1"/>
</dbReference>
<evidence type="ECO:0000313" key="10">
    <source>
        <dbReference type="EMBL" id="OGF27877.1"/>
    </source>
</evidence>
<protein>
    <recommendedName>
        <fullName evidence="9">Peptidase S8/S53 domain-containing protein</fullName>
    </recommendedName>
</protein>
<evidence type="ECO:0000256" key="3">
    <source>
        <dbReference type="ARBA" id="ARBA00022729"/>
    </source>
</evidence>
<evidence type="ECO:0000259" key="9">
    <source>
        <dbReference type="Pfam" id="PF00082"/>
    </source>
</evidence>
<dbReference type="InterPro" id="IPR000209">
    <property type="entry name" value="Peptidase_S8/S53_dom"/>
</dbReference>
<keyword evidence="5 7" id="KW-0720">Serine protease</keyword>
<dbReference type="Gene3D" id="2.130.10.130">
    <property type="entry name" value="Integrin alpha, N-terminal"/>
    <property type="match status" value="1"/>
</dbReference>
<keyword evidence="3" id="KW-0732">Signal</keyword>
<comment type="similarity">
    <text evidence="1 7 8">Belongs to the peptidase S8 family.</text>
</comment>
<evidence type="ECO:0000256" key="6">
    <source>
        <dbReference type="PIRSR" id="PIRSR615500-1"/>
    </source>
</evidence>
<evidence type="ECO:0000256" key="4">
    <source>
        <dbReference type="ARBA" id="ARBA00022801"/>
    </source>
</evidence>
<evidence type="ECO:0000256" key="2">
    <source>
        <dbReference type="ARBA" id="ARBA00022670"/>
    </source>
</evidence>
<dbReference type="InterPro" id="IPR023828">
    <property type="entry name" value="Peptidase_S8_Ser-AS"/>
</dbReference>
<feature type="active site" description="Charge relay system" evidence="6 7">
    <location>
        <position position="384"/>
    </location>
</feature>
<dbReference type="PANTHER" id="PTHR43806:SF11">
    <property type="entry name" value="CEREVISIN-RELATED"/>
    <property type="match status" value="1"/>
</dbReference>
<evidence type="ECO:0000256" key="5">
    <source>
        <dbReference type="ARBA" id="ARBA00022825"/>
    </source>
</evidence>
<dbReference type="STRING" id="1797994.A2227_04655"/>
<reference evidence="10 11" key="1">
    <citation type="journal article" date="2016" name="Nat. Commun.">
        <title>Thousands of microbial genomes shed light on interconnected biogeochemical processes in an aquifer system.</title>
        <authorList>
            <person name="Anantharaman K."/>
            <person name="Brown C.T."/>
            <person name="Hug L.A."/>
            <person name="Sharon I."/>
            <person name="Castelle C.J."/>
            <person name="Probst A.J."/>
            <person name="Thomas B.C."/>
            <person name="Singh A."/>
            <person name="Wilkins M.J."/>
            <person name="Karaoz U."/>
            <person name="Brodie E.L."/>
            <person name="Williams K.H."/>
            <person name="Hubbard S.S."/>
            <person name="Banfield J.F."/>
        </authorList>
    </citation>
    <scope>NUCLEOTIDE SEQUENCE [LARGE SCALE GENOMIC DNA]</scope>
</reference>
<proteinExistence type="inferred from homology"/>
<dbReference type="PROSITE" id="PS00137">
    <property type="entry name" value="SUBTILASE_HIS"/>
    <property type="match status" value="1"/>
</dbReference>
<dbReference type="CDD" id="cd07473">
    <property type="entry name" value="Peptidases_S8_Subtilisin_like"/>
    <property type="match status" value="1"/>
</dbReference>
<gene>
    <name evidence="10" type="ORF">A2227_04655</name>
</gene>
<evidence type="ECO:0000256" key="1">
    <source>
        <dbReference type="ARBA" id="ARBA00011073"/>
    </source>
</evidence>
<dbReference type="AlphaFoldDB" id="A0A1F5SME3"/>
<evidence type="ECO:0000256" key="7">
    <source>
        <dbReference type="PROSITE-ProRule" id="PRU01240"/>
    </source>
</evidence>
<dbReference type="PRINTS" id="PR00723">
    <property type="entry name" value="SUBTILISIN"/>
</dbReference>
<evidence type="ECO:0000313" key="11">
    <source>
        <dbReference type="Proteomes" id="UP000178367"/>
    </source>
</evidence>
<feature type="domain" description="Peptidase S8/S53" evidence="9">
    <location>
        <begin position="122"/>
        <end position="419"/>
    </location>
</feature>
<keyword evidence="2 7" id="KW-0645">Protease</keyword>
<dbReference type="InterPro" id="IPR036852">
    <property type="entry name" value="Peptidase_S8/S53_dom_sf"/>
</dbReference>
<dbReference type="GO" id="GO:0006508">
    <property type="term" value="P:proteolysis"/>
    <property type="evidence" value="ECO:0007669"/>
    <property type="project" value="UniProtKB-KW"/>
</dbReference>
<dbReference type="PANTHER" id="PTHR43806">
    <property type="entry name" value="PEPTIDASE S8"/>
    <property type="match status" value="1"/>
</dbReference>
<dbReference type="InterPro" id="IPR013517">
    <property type="entry name" value="FG-GAP"/>
</dbReference>
<dbReference type="SUPFAM" id="SSF52743">
    <property type="entry name" value="Subtilisin-like"/>
    <property type="match status" value="1"/>
</dbReference>
<dbReference type="InterPro" id="IPR050131">
    <property type="entry name" value="Peptidase_S8_subtilisin-like"/>
</dbReference>
<dbReference type="InterPro" id="IPR015500">
    <property type="entry name" value="Peptidase_S8_subtilisin-rel"/>
</dbReference>
<dbReference type="Gene3D" id="3.40.50.200">
    <property type="entry name" value="Peptidase S8/S53 domain"/>
    <property type="match status" value="1"/>
</dbReference>
<dbReference type="EMBL" id="MFGB01000005">
    <property type="protein sequence ID" value="OGF27877.1"/>
    <property type="molecule type" value="Genomic_DNA"/>
</dbReference>
<dbReference type="PROSITE" id="PS00136">
    <property type="entry name" value="SUBTILASE_ASP"/>
    <property type="match status" value="1"/>
</dbReference>
<dbReference type="InterPro" id="IPR023827">
    <property type="entry name" value="Peptidase_S8_Asp-AS"/>
</dbReference>
<organism evidence="10 11">
    <name type="scientific">Candidatus Falkowbacteria bacterium RIFOXYA2_FULL_47_19</name>
    <dbReference type="NCBI Taxonomy" id="1797994"/>
    <lineage>
        <taxon>Bacteria</taxon>
        <taxon>Candidatus Falkowiibacteriota</taxon>
    </lineage>
</organism>
<feature type="active site" description="Charge relay system" evidence="6 7">
    <location>
        <position position="193"/>
    </location>
</feature>
<keyword evidence="4 7" id="KW-0378">Hydrolase</keyword>
<dbReference type="Pfam" id="PF01839">
    <property type="entry name" value="FG-GAP"/>
    <property type="match status" value="1"/>
</dbReference>
<dbReference type="SUPFAM" id="SSF69318">
    <property type="entry name" value="Integrin alpha N-terminal domain"/>
    <property type="match status" value="1"/>
</dbReference>
<dbReference type="PROSITE" id="PS51892">
    <property type="entry name" value="SUBTILASE"/>
    <property type="match status" value="1"/>
</dbReference>
<feature type="active site" description="Charge relay system" evidence="6 7">
    <location>
        <position position="129"/>
    </location>
</feature>